<dbReference type="GO" id="GO:0016075">
    <property type="term" value="P:rRNA catabolic process"/>
    <property type="evidence" value="ECO:0007669"/>
    <property type="project" value="TreeGrafter"/>
</dbReference>
<evidence type="ECO:0000256" key="6">
    <source>
        <dbReference type="ARBA" id="ARBA00042523"/>
    </source>
</evidence>
<dbReference type="STRING" id="126957.T1ISB9"/>
<dbReference type="SUPFAM" id="SSF55666">
    <property type="entry name" value="Ribonuclease PH domain 2-like"/>
    <property type="match status" value="1"/>
</dbReference>
<dbReference type="AlphaFoldDB" id="T1ISB9"/>
<dbReference type="GO" id="GO:0034476">
    <property type="term" value="P:U5 snRNA 3'-end processing"/>
    <property type="evidence" value="ECO:0007669"/>
    <property type="project" value="TreeGrafter"/>
</dbReference>
<dbReference type="Pfam" id="PF01138">
    <property type="entry name" value="RNase_PH"/>
    <property type="match status" value="1"/>
</dbReference>
<dbReference type="GO" id="GO:0035925">
    <property type="term" value="F:mRNA 3'-UTR AU-rich region binding"/>
    <property type="evidence" value="ECO:0007669"/>
    <property type="project" value="TreeGrafter"/>
</dbReference>
<comment type="similarity">
    <text evidence="3">Belongs to the RNase PH family.</text>
</comment>
<dbReference type="GO" id="GO:0000467">
    <property type="term" value="P:exonucleolytic trimming to generate mature 3'-end of 5.8S rRNA from tricistronic rRNA transcript (SSU-rRNA, 5.8S rRNA, LSU-rRNA)"/>
    <property type="evidence" value="ECO:0007669"/>
    <property type="project" value="TreeGrafter"/>
</dbReference>
<dbReference type="PANTHER" id="PTHR11097">
    <property type="entry name" value="EXOSOME COMPLEX EXONUCLEASE RIBOSOMAL RNA PROCESSING PROTEIN"/>
    <property type="match status" value="1"/>
</dbReference>
<reference evidence="10" key="1">
    <citation type="submission" date="2011-05" db="EMBL/GenBank/DDBJ databases">
        <authorList>
            <person name="Richards S.R."/>
            <person name="Qu J."/>
            <person name="Jiang H."/>
            <person name="Jhangiani S.N."/>
            <person name="Agravi P."/>
            <person name="Goodspeed R."/>
            <person name="Gross S."/>
            <person name="Mandapat C."/>
            <person name="Jackson L."/>
            <person name="Mathew T."/>
            <person name="Pu L."/>
            <person name="Thornton R."/>
            <person name="Saada N."/>
            <person name="Wilczek-Boney K.B."/>
            <person name="Lee S."/>
            <person name="Kovar C."/>
            <person name="Wu Y."/>
            <person name="Scherer S.E."/>
            <person name="Worley K.C."/>
            <person name="Muzny D.M."/>
            <person name="Gibbs R."/>
        </authorList>
    </citation>
    <scope>NUCLEOTIDE SEQUENCE</scope>
    <source>
        <strain evidence="10">Brora</strain>
    </source>
</reference>
<dbReference type="InterPro" id="IPR027408">
    <property type="entry name" value="PNPase/RNase_PH_dom_sf"/>
</dbReference>
<feature type="domain" description="Exoribonuclease phosphorolytic" evidence="8">
    <location>
        <begin position="198"/>
        <end position="261"/>
    </location>
</feature>
<dbReference type="InterPro" id="IPR050590">
    <property type="entry name" value="Exosome_comp_Rrp42_subfam"/>
</dbReference>
<keyword evidence="10" id="KW-1185">Reference proteome</keyword>
<dbReference type="PANTHER" id="PTHR11097:SF8">
    <property type="entry name" value="EXOSOME COMPLEX COMPONENT RRP42"/>
    <property type="match status" value="1"/>
</dbReference>
<dbReference type="eggNOG" id="KOG1612">
    <property type="taxonomic scope" value="Eukaryota"/>
</dbReference>
<evidence type="ECO:0000256" key="2">
    <source>
        <dbReference type="ARBA" id="ARBA00004604"/>
    </source>
</evidence>
<comment type="subcellular location">
    <subcellularLocation>
        <location evidence="1">Cytoplasm</location>
    </subcellularLocation>
    <subcellularLocation>
        <location evidence="2">Nucleus</location>
        <location evidence="2">Nucleolus</location>
    </subcellularLocation>
</comment>
<evidence type="ECO:0000256" key="4">
    <source>
        <dbReference type="ARBA" id="ARBA00022490"/>
    </source>
</evidence>
<organism evidence="9 10">
    <name type="scientific">Strigamia maritima</name>
    <name type="common">European centipede</name>
    <name type="synonym">Geophilus maritimus</name>
    <dbReference type="NCBI Taxonomy" id="126957"/>
    <lineage>
        <taxon>Eukaryota</taxon>
        <taxon>Metazoa</taxon>
        <taxon>Ecdysozoa</taxon>
        <taxon>Arthropoda</taxon>
        <taxon>Myriapoda</taxon>
        <taxon>Chilopoda</taxon>
        <taxon>Pleurostigmophora</taxon>
        <taxon>Geophilomorpha</taxon>
        <taxon>Linotaeniidae</taxon>
        <taxon>Strigamia</taxon>
    </lineage>
</organism>
<dbReference type="CDD" id="cd11367">
    <property type="entry name" value="RNase_PH_RRP42"/>
    <property type="match status" value="1"/>
</dbReference>
<dbReference type="OMA" id="YNTRIPK"/>
<dbReference type="InterPro" id="IPR001247">
    <property type="entry name" value="ExoRNase_PH_dom1"/>
</dbReference>
<evidence type="ECO:0000256" key="5">
    <source>
        <dbReference type="ARBA" id="ARBA00022835"/>
    </source>
</evidence>
<evidence type="ECO:0000313" key="9">
    <source>
        <dbReference type="EnsemblMetazoa" id="SMAR003985-PA"/>
    </source>
</evidence>
<dbReference type="HOGENOM" id="CLU_038194_4_0_1"/>
<feature type="domain" description="Exoribonuclease phosphorolytic" evidence="7">
    <location>
        <begin position="32"/>
        <end position="166"/>
    </location>
</feature>
<dbReference type="GO" id="GO:0034475">
    <property type="term" value="P:U4 snRNA 3'-end processing"/>
    <property type="evidence" value="ECO:0007669"/>
    <property type="project" value="TreeGrafter"/>
</dbReference>
<keyword evidence="5" id="KW-0271">Exosome</keyword>
<dbReference type="EMBL" id="JH431429">
    <property type="status" value="NOT_ANNOTATED_CDS"/>
    <property type="molecule type" value="Genomic_DNA"/>
</dbReference>
<keyword evidence="4" id="KW-0963">Cytoplasm</keyword>
<dbReference type="Gene3D" id="3.30.230.70">
    <property type="entry name" value="GHMP Kinase, N-terminal domain"/>
    <property type="match status" value="1"/>
</dbReference>
<dbReference type="GO" id="GO:0000177">
    <property type="term" value="C:cytoplasmic exosome (RNase complex)"/>
    <property type="evidence" value="ECO:0007669"/>
    <property type="project" value="TreeGrafter"/>
</dbReference>
<dbReference type="InterPro" id="IPR036345">
    <property type="entry name" value="ExoRNase_PH_dom2_sf"/>
</dbReference>
<proteinExistence type="inferred from homology"/>
<dbReference type="SUPFAM" id="SSF54211">
    <property type="entry name" value="Ribosomal protein S5 domain 2-like"/>
    <property type="match status" value="1"/>
</dbReference>
<dbReference type="EnsemblMetazoa" id="SMAR003985-RA">
    <property type="protein sequence ID" value="SMAR003985-PA"/>
    <property type="gene ID" value="SMAR003985"/>
</dbReference>
<dbReference type="GO" id="GO:0034473">
    <property type="term" value="P:U1 snRNA 3'-end processing"/>
    <property type="evidence" value="ECO:0007669"/>
    <property type="project" value="TreeGrafter"/>
</dbReference>
<accession>T1ISB9</accession>
<dbReference type="Proteomes" id="UP000014500">
    <property type="component" value="Unassembled WGS sequence"/>
</dbReference>
<dbReference type="InterPro" id="IPR015847">
    <property type="entry name" value="ExoRNase_PH_dom2"/>
</dbReference>
<evidence type="ECO:0000256" key="3">
    <source>
        <dbReference type="ARBA" id="ARBA00006678"/>
    </source>
</evidence>
<evidence type="ECO:0000313" key="10">
    <source>
        <dbReference type="Proteomes" id="UP000014500"/>
    </source>
</evidence>
<dbReference type="GO" id="GO:0071035">
    <property type="term" value="P:nuclear polyadenylation-dependent rRNA catabolic process"/>
    <property type="evidence" value="ECO:0007669"/>
    <property type="project" value="TreeGrafter"/>
</dbReference>
<dbReference type="PhylomeDB" id="T1ISB9"/>
<dbReference type="GO" id="GO:0071038">
    <property type="term" value="P:TRAMP-dependent tRNA surveillance pathway"/>
    <property type="evidence" value="ECO:0007669"/>
    <property type="project" value="TreeGrafter"/>
</dbReference>
<sequence>MADVILSESEKLYIINGVKENVRSDGRGRKDFRLLEIETDFVSNTNGSARVRLANTDILVGVKADLETPSAQTPDEGRLEFFVDCSANATPEFEGRGGEEIAVELSSALTCAYSDSACIDLKSLCLLKGRQCWAIYVDIVVLECGGNLFDAVGFAVKAALYNTKIPKIHVTLEENMQIETEISDDPYEYDTIDISKAPCFITAAQLGHHFIMDPSSEEEACSRSMVVLGVTQQETICFCRNIGGGSIHSQTLFDIFEAAVEIGRHLNIQLMKKLKDEEQLGRNKRHKGFLE</sequence>
<evidence type="ECO:0000259" key="8">
    <source>
        <dbReference type="Pfam" id="PF03725"/>
    </source>
</evidence>
<evidence type="ECO:0000259" key="7">
    <source>
        <dbReference type="Pfam" id="PF01138"/>
    </source>
</evidence>
<dbReference type="Pfam" id="PF03725">
    <property type="entry name" value="RNase_PH_C"/>
    <property type="match status" value="1"/>
</dbReference>
<dbReference type="GO" id="GO:0005730">
    <property type="term" value="C:nucleolus"/>
    <property type="evidence" value="ECO:0007669"/>
    <property type="project" value="UniProtKB-SubCell"/>
</dbReference>
<evidence type="ECO:0000256" key="1">
    <source>
        <dbReference type="ARBA" id="ARBA00004496"/>
    </source>
</evidence>
<name>T1ISB9_STRMM</name>
<dbReference type="GO" id="GO:0000176">
    <property type="term" value="C:nuclear exosome (RNase complex)"/>
    <property type="evidence" value="ECO:0007669"/>
    <property type="project" value="TreeGrafter"/>
</dbReference>
<protein>
    <recommendedName>
        <fullName evidence="6">Ribosomal RNA-processing protein 42</fullName>
    </recommendedName>
</protein>
<dbReference type="InterPro" id="IPR020568">
    <property type="entry name" value="Ribosomal_Su5_D2-typ_SF"/>
</dbReference>
<dbReference type="GO" id="GO:0071028">
    <property type="term" value="P:nuclear mRNA surveillance"/>
    <property type="evidence" value="ECO:0007669"/>
    <property type="project" value="TreeGrafter"/>
</dbReference>
<reference evidence="9" key="2">
    <citation type="submission" date="2015-02" db="UniProtKB">
        <authorList>
            <consortium name="EnsemblMetazoa"/>
        </authorList>
    </citation>
    <scope>IDENTIFICATION</scope>
</reference>